<dbReference type="Proteomes" id="UP000655830">
    <property type="component" value="Unassembled WGS sequence"/>
</dbReference>
<proteinExistence type="predicted"/>
<sequence length="141" mass="15812">MALFVGKKDARSIGNEIDKVIREIDQITQSDIDRTCDKIDAELNSCGRELSNSIKTLQQVKPLLDRLVAQIGQNAPENIQVLVQSIAQEIASKVSTSMDNQEEVRKNIKDVDIYTNEIDQLTDKIDALTNQIDVLTDKLQD</sequence>
<gene>
    <name evidence="2" type="ORF">H8718_16760</name>
</gene>
<keyword evidence="1" id="KW-0175">Coiled coil</keyword>
<evidence type="ECO:0000313" key="3">
    <source>
        <dbReference type="Proteomes" id="UP000655830"/>
    </source>
</evidence>
<comment type="caution">
    <text evidence="2">The sequence shown here is derived from an EMBL/GenBank/DDBJ whole genome shotgun (WGS) entry which is preliminary data.</text>
</comment>
<evidence type="ECO:0000256" key="1">
    <source>
        <dbReference type="SAM" id="Coils"/>
    </source>
</evidence>
<evidence type="ECO:0000313" key="2">
    <source>
        <dbReference type="EMBL" id="MBC8581171.1"/>
    </source>
</evidence>
<reference evidence="2" key="1">
    <citation type="submission" date="2020-08" db="EMBL/GenBank/DDBJ databases">
        <title>Genome public.</title>
        <authorList>
            <person name="Liu C."/>
            <person name="Sun Q."/>
        </authorList>
    </citation>
    <scope>NUCLEOTIDE SEQUENCE</scope>
    <source>
        <strain evidence="2">NSJ-12</strain>
    </source>
</reference>
<dbReference type="AlphaFoldDB" id="A0A926EHB1"/>
<dbReference type="EMBL" id="JACRSY010000039">
    <property type="protein sequence ID" value="MBC8581171.1"/>
    <property type="molecule type" value="Genomic_DNA"/>
</dbReference>
<organism evidence="2 3">
    <name type="scientific">Zhenhengia yiwuensis</name>
    <dbReference type="NCBI Taxonomy" id="2763666"/>
    <lineage>
        <taxon>Bacteria</taxon>
        <taxon>Bacillati</taxon>
        <taxon>Bacillota</taxon>
        <taxon>Clostridia</taxon>
        <taxon>Lachnospirales</taxon>
        <taxon>Lachnospiraceae</taxon>
        <taxon>Zhenhengia</taxon>
    </lineage>
</organism>
<feature type="coiled-coil region" evidence="1">
    <location>
        <begin position="111"/>
        <end position="138"/>
    </location>
</feature>
<keyword evidence="3" id="KW-1185">Reference proteome</keyword>
<name>A0A926EHB1_9FIRM</name>
<accession>A0A926EHB1</accession>
<protein>
    <submittedName>
        <fullName evidence="2">Uncharacterized protein</fullName>
    </submittedName>
</protein>
<dbReference type="RefSeq" id="WP_249333962.1">
    <property type="nucleotide sequence ID" value="NZ_JACRSY010000039.1"/>
</dbReference>